<feature type="region of interest" description="Disordered" evidence="1">
    <location>
        <begin position="112"/>
        <end position="133"/>
    </location>
</feature>
<feature type="domain" description="Peptidoglycan binding-like" evidence="2">
    <location>
        <begin position="148"/>
        <end position="204"/>
    </location>
</feature>
<evidence type="ECO:0000313" key="3">
    <source>
        <dbReference type="EMBL" id="BAY57959.1"/>
    </source>
</evidence>
<dbReference type="InterPro" id="IPR036366">
    <property type="entry name" value="PGBDSf"/>
</dbReference>
<sequence length="206" mass="21892">MRPMIRLQLLSMMPTRFIKSLFLFTLAIALTATIIHPGLSQTPARNIIRLGSQGADVTELQSTLKLLGYYGGSVNGVFDESTAQAVRRFQQVAGLDADGIVGAATWNRLFPSNEPVAPPANPDPTAPRRVETTAPASTEFPILRRGATGESVRGLQSRLRAIGVYDGEVDGVFGAGTEEAVKAAQQKFGLEADGIVGGATWAAILR</sequence>
<dbReference type="Gene3D" id="1.10.101.10">
    <property type="entry name" value="PGBD-like superfamily/PGBD"/>
    <property type="match status" value="2"/>
</dbReference>
<dbReference type="PANTHER" id="PTHR41533:SF1">
    <property type="entry name" value="L,D-TRANSPEPTIDASE YCBB-RELATED"/>
    <property type="match status" value="1"/>
</dbReference>
<name>A0A1Z4JMI0_LEPBY</name>
<evidence type="ECO:0000259" key="2">
    <source>
        <dbReference type="Pfam" id="PF01471"/>
    </source>
</evidence>
<feature type="domain" description="Peptidoglycan binding-like" evidence="2">
    <location>
        <begin position="53"/>
        <end position="109"/>
    </location>
</feature>
<dbReference type="InterPro" id="IPR052905">
    <property type="entry name" value="LD-transpeptidase_YkuD-like"/>
</dbReference>
<dbReference type="InterPro" id="IPR036365">
    <property type="entry name" value="PGBD-like_sf"/>
</dbReference>
<evidence type="ECO:0000313" key="4">
    <source>
        <dbReference type="Proteomes" id="UP000217895"/>
    </source>
</evidence>
<keyword evidence="4" id="KW-1185">Reference proteome</keyword>
<dbReference type="InterPro" id="IPR002477">
    <property type="entry name" value="Peptidoglycan-bd-like"/>
</dbReference>
<dbReference type="Pfam" id="PF01471">
    <property type="entry name" value="PG_binding_1"/>
    <property type="match status" value="2"/>
</dbReference>
<dbReference type="Proteomes" id="UP000217895">
    <property type="component" value="Chromosome"/>
</dbReference>
<protein>
    <submittedName>
        <fullName evidence="3">Peptidoglycan-binding domain 1 protein</fullName>
    </submittedName>
</protein>
<accession>A0A1Z4JMI0</accession>
<gene>
    <name evidence="3" type="ORF">NIES2135_48320</name>
</gene>
<proteinExistence type="predicted"/>
<dbReference type="SUPFAM" id="SSF47090">
    <property type="entry name" value="PGBD-like"/>
    <property type="match status" value="2"/>
</dbReference>
<organism evidence="3 4">
    <name type="scientific">Leptolyngbya boryana NIES-2135</name>
    <dbReference type="NCBI Taxonomy" id="1973484"/>
    <lineage>
        <taxon>Bacteria</taxon>
        <taxon>Bacillati</taxon>
        <taxon>Cyanobacteriota</taxon>
        <taxon>Cyanophyceae</taxon>
        <taxon>Leptolyngbyales</taxon>
        <taxon>Leptolyngbyaceae</taxon>
        <taxon>Leptolyngbya group</taxon>
        <taxon>Leptolyngbya</taxon>
    </lineage>
</organism>
<feature type="compositionally biased region" description="Pro residues" evidence="1">
    <location>
        <begin position="116"/>
        <end position="125"/>
    </location>
</feature>
<dbReference type="EMBL" id="AP018203">
    <property type="protein sequence ID" value="BAY57959.1"/>
    <property type="molecule type" value="Genomic_DNA"/>
</dbReference>
<dbReference type="PANTHER" id="PTHR41533">
    <property type="entry name" value="L,D-TRANSPEPTIDASE HI_1667-RELATED"/>
    <property type="match status" value="1"/>
</dbReference>
<dbReference type="AlphaFoldDB" id="A0A1Z4JMI0"/>
<reference evidence="3 4" key="1">
    <citation type="submission" date="2017-06" db="EMBL/GenBank/DDBJ databases">
        <title>Genome sequencing of cyanobaciteial culture collection at National Institute for Environmental Studies (NIES).</title>
        <authorList>
            <person name="Hirose Y."/>
            <person name="Shimura Y."/>
            <person name="Fujisawa T."/>
            <person name="Nakamura Y."/>
            <person name="Kawachi M."/>
        </authorList>
    </citation>
    <scope>NUCLEOTIDE SEQUENCE [LARGE SCALE GENOMIC DNA]</scope>
    <source>
        <strain evidence="3 4">NIES-2135</strain>
    </source>
</reference>
<evidence type="ECO:0000256" key="1">
    <source>
        <dbReference type="SAM" id="MobiDB-lite"/>
    </source>
</evidence>